<evidence type="ECO:0000313" key="3">
    <source>
        <dbReference type="Proteomes" id="UP000632377"/>
    </source>
</evidence>
<evidence type="ECO:0000313" key="2">
    <source>
        <dbReference type="EMBL" id="MBL4938621.1"/>
    </source>
</evidence>
<dbReference type="Pfam" id="PF12674">
    <property type="entry name" value="Zn_ribbon_2"/>
    <property type="match status" value="1"/>
</dbReference>
<protein>
    <submittedName>
        <fullName evidence="2">Zinc ribbon domain-containing protein</fullName>
    </submittedName>
</protein>
<comment type="caution">
    <text evidence="2">The sequence shown here is derived from an EMBL/GenBank/DDBJ whole genome shotgun (WGS) entry which is preliminary data.</text>
</comment>
<name>A0ABS1THA4_9CLOT</name>
<accession>A0ABS1THA4</accession>
<sequence length="84" mass="9709">MEKLFCQSCGMPMNEEVLGTNTDGTKNTEYCIYCYKEGAFTSPNATLEQMIEECVPFMKENGMEEAEARRLLNEQLPKLKRWSK</sequence>
<reference evidence="2 3" key="1">
    <citation type="submission" date="2021-01" db="EMBL/GenBank/DDBJ databases">
        <title>Genome public.</title>
        <authorList>
            <person name="Liu C."/>
            <person name="Sun Q."/>
        </authorList>
    </citation>
    <scope>NUCLEOTIDE SEQUENCE [LARGE SCALE GENOMIC DNA]</scope>
    <source>
        <strain evidence="2 3">YIM B02515</strain>
    </source>
</reference>
<dbReference type="RefSeq" id="WP_202751383.1">
    <property type="nucleotide sequence ID" value="NZ_JAESWC010000025.1"/>
</dbReference>
<proteinExistence type="predicted"/>
<dbReference type="EMBL" id="JAESWC010000025">
    <property type="protein sequence ID" value="MBL4938621.1"/>
    <property type="molecule type" value="Genomic_DNA"/>
</dbReference>
<gene>
    <name evidence="2" type="ORF">JK636_23225</name>
</gene>
<evidence type="ECO:0000259" key="1">
    <source>
        <dbReference type="Pfam" id="PF12674"/>
    </source>
</evidence>
<dbReference type="Proteomes" id="UP000632377">
    <property type="component" value="Unassembled WGS sequence"/>
</dbReference>
<keyword evidence="3" id="KW-1185">Reference proteome</keyword>
<feature type="domain" description="Putative zinc ribbon" evidence="1">
    <location>
        <begin position="5"/>
        <end position="82"/>
    </location>
</feature>
<dbReference type="InterPro" id="IPR025868">
    <property type="entry name" value="Zn_ribbon_dom_put"/>
</dbReference>
<organism evidence="2 3">
    <name type="scientific">Clostridium rhizosphaerae</name>
    <dbReference type="NCBI Taxonomy" id="2803861"/>
    <lineage>
        <taxon>Bacteria</taxon>
        <taxon>Bacillati</taxon>
        <taxon>Bacillota</taxon>
        <taxon>Clostridia</taxon>
        <taxon>Eubacteriales</taxon>
        <taxon>Clostridiaceae</taxon>
        <taxon>Clostridium</taxon>
    </lineage>
</organism>